<dbReference type="InterPro" id="IPR003829">
    <property type="entry name" value="Pirin_N_dom"/>
</dbReference>
<proteinExistence type="inferred from homology"/>
<dbReference type="Pfam" id="PF02678">
    <property type="entry name" value="Pirin"/>
    <property type="match status" value="1"/>
</dbReference>
<evidence type="ECO:0000313" key="4">
    <source>
        <dbReference type="EMBL" id="ADG98955.1"/>
    </source>
</evidence>
<dbReference type="CDD" id="cd02910">
    <property type="entry name" value="cupin_Yhhw_N"/>
    <property type="match status" value="1"/>
</dbReference>
<dbReference type="EMBL" id="CP001958">
    <property type="protein sequence ID" value="ADG98955.1"/>
    <property type="molecule type" value="Genomic_DNA"/>
</dbReference>
<dbReference type="Proteomes" id="UP000002247">
    <property type="component" value="Chromosome"/>
</dbReference>
<protein>
    <submittedName>
        <fullName evidence="4">Pirin domain protein</fullName>
    </submittedName>
</protein>
<dbReference type="STRING" id="640132.Srot_2518"/>
<evidence type="ECO:0000259" key="3">
    <source>
        <dbReference type="Pfam" id="PF02678"/>
    </source>
</evidence>
<dbReference type="PANTHER" id="PTHR43212:SF3">
    <property type="entry name" value="QUERCETIN 2,3-DIOXYGENASE"/>
    <property type="match status" value="1"/>
</dbReference>
<comment type="similarity">
    <text evidence="1 2">Belongs to the pirin family.</text>
</comment>
<dbReference type="Gene3D" id="2.60.120.10">
    <property type="entry name" value="Jelly Rolls"/>
    <property type="match status" value="2"/>
</dbReference>
<keyword evidence="5" id="KW-1185">Reference proteome</keyword>
<dbReference type="InterPro" id="IPR014710">
    <property type="entry name" value="RmlC-like_jellyroll"/>
</dbReference>
<dbReference type="PANTHER" id="PTHR43212">
    <property type="entry name" value="QUERCETIN 2,3-DIOXYGENASE"/>
    <property type="match status" value="1"/>
</dbReference>
<dbReference type="RefSeq" id="WP_013139404.1">
    <property type="nucleotide sequence ID" value="NC_014168.1"/>
</dbReference>
<feature type="domain" description="Pirin N-terminal" evidence="3">
    <location>
        <begin position="12"/>
        <end position="120"/>
    </location>
</feature>
<accession>D6ZBK3</accession>
<dbReference type="AlphaFoldDB" id="D6ZBK3"/>
<evidence type="ECO:0000256" key="1">
    <source>
        <dbReference type="ARBA" id="ARBA00008416"/>
    </source>
</evidence>
<dbReference type="InterPro" id="IPR011051">
    <property type="entry name" value="RmlC_Cupin_sf"/>
</dbReference>
<dbReference type="HOGENOM" id="CLU_064194_2_0_11"/>
<dbReference type="SUPFAM" id="SSF51182">
    <property type="entry name" value="RmlC-like cupins"/>
    <property type="match status" value="1"/>
</dbReference>
<gene>
    <name evidence="4" type="ordered locus">Srot_2518</name>
</gene>
<dbReference type="InterPro" id="IPR012093">
    <property type="entry name" value="Pirin"/>
</dbReference>
<evidence type="ECO:0000313" key="5">
    <source>
        <dbReference type="Proteomes" id="UP000002247"/>
    </source>
</evidence>
<dbReference type="KEGG" id="srt:Srot_2518"/>
<evidence type="ECO:0000256" key="2">
    <source>
        <dbReference type="RuleBase" id="RU003457"/>
    </source>
</evidence>
<dbReference type="OrthoDB" id="321327at2"/>
<reference evidence="4 5" key="1">
    <citation type="journal article" date="2010" name="Stand. Genomic Sci.">
        <title>Complete genome sequence of Segniliparus rotundus type strain (CDC 1076).</title>
        <authorList>
            <person name="Sikorski J."/>
            <person name="Lapidus A."/>
            <person name="Copeland A."/>
            <person name="Misra M."/>
            <person name="Glavina Del Rio T."/>
            <person name="Nolan M."/>
            <person name="Lucas S."/>
            <person name="Chen F."/>
            <person name="Tice H."/>
            <person name="Cheng J.F."/>
            <person name="Jando M."/>
            <person name="Schneider S."/>
            <person name="Bruce D."/>
            <person name="Goodwin L."/>
            <person name="Pitluck S."/>
            <person name="Liolios K."/>
            <person name="Mikhailova N."/>
            <person name="Pati A."/>
            <person name="Ivanova N."/>
            <person name="Mavromatis K."/>
            <person name="Chen A."/>
            <person name="Palaniappan K."/>
            <person name="Chertkov O."/>
            <person name="Land M."/>
            <person name="Hauser L."/>
            <person name="Chang Y.J."/>
            <person name="Jeffries C.D."/>
            <person name="Brettin T."/>
            <person name="Detter J.C."/>
            <person name="Han C."/>
            <person name="Rohde M."/>
            <person name="Goker M."/>
            <person name="Bristow J."/>
            <person name="Eisen J.A."/>
            <person name="Markowitz V."/>
            <person name="Hugenholtz P."/>
            <person name="Kyrpides N.C."/>
            <person name="Klenk H.P."/>
        </authorList>
    </citation>
    <scope>NUCLEOTIDE SEQUENCE [LARGE SCALE GENOMIC DNA]</scope>
    <source>
        <strain evidence="5">ATCC BAA-972 / CDC 1076 / CIP 108378 / DSM 44985 / JCM 13578</strain>
    </source>
</reference>
<name>D6ZBK3_SEGRD</name>
<sequence length="251" mass="26715">MGVDVRRAGDRLRTELDWLNSWHSFSFGDHYDPQNTHFGVLLANNDDTLRPSGGFATHPHRDMEIVTWVLSGALEHWDSAGHRGVITPGVAQRMTAGRGVRHAERNGGSDSDVRFVQMWVPPDETGLEPGYAQAELADSQLAGRFAVIASGMAKHRGETAVRIANSRAALHAARLSPGEAVTLPDAPFAHLFIAKGTVELEACGELAGADAARLAAAGARRATATTAAEILVWEMGIDMGAMRMSGSPATG</sequence>
<organism evidence="4 5">
    <name type="scientific">Segniliparus rotundus (strain ATCC BAA-972 / CDC 1076 / CIP 108378 / DSM 44985 / JCM 13578)</name>
    <dbReference type="NCBI Taxonomy" id="640132"/>
    <lineage>
        <taxon>Bacteria</taxon>
        <taxon>Bacillati</taxon>
        <taxon>Actinomycetota</taxon>
        <taxon>Actinomycetes</taxon>
        <taxon>Mycobacteriales</taxon>
        <taxon>Segniliparaceae</taxon>
        <taxon>Segniliparus</taxon>
    </lineage>
</organism>
<dbReference type="eggNOG" id="COG1741">
    <property type="taxonomic scope" value="Bacteria"/>
</dbReference>